<evidence type="ECO:0000313" key="3">
    <source>
        <dbReference type="EMBL" id="KAF1685170.1"/>
    </source>
</evidence>
<feature type="compositionally biased region" description="Low complexity" evidence="1">
    <location>
        <begin position="185"/>
        <end position="196"/>
    </location>
</feature>
<feature type="domain" description="N-acetylmuramidase" evidence="2">
    <location>
        <begin position="12"/>
        <end position="183"/>
    </location>
</feature>
<dbReference type="InterPro" id="IPR024408">
    <property type="entry name" value="Muramidase"/>
</dbReference>
<proteinExistence type="predicted"/>
<evidence type="ECO:0000259" key="2">
    <source>
        <dbReference type="Pfam" id="PF11860"/>
    </source>
</evidence>
<gene>
    <name evidence="3" type="ORF">CR938_13175</name>
</gene>
<dbReference type="SUPFAM" id="SSF54001">
    <property type="entry name" value="Cysteine proteinases"/>
    <property type="match status" value="1"/>
</dbReference>
<keyword evidence="4" id="KW-1185">Reference proteome</keyword>
<dbReference type="Gene3D" id="3.90.70.10">
    <property type="entry name" value="Cysteine proteinases"/>
    <property type="match status" value="1"/>
</dbReference>
<feature type="compositionally biased region" description="Pro residues" evidence="1">
    <location>
        <begin position="197"/>
        <end position="208"/>
    </location>
</feature>
<feature type="region of interest" description="Disordered" evidence="1">
    <location>
        <begin position="185"/>
        <end position="210"/>
    </location>
</feature>
<dbReference type="Pfam" id="PF11860">
    <property type="entry name" value="Muramidase"/>
    <property type="match status" value="1"/>
</dbReference>
<dbReference type="AlphaFoldDB" id="A0A921NTM3"/>
<dbReference type="InterPro" id="IPR038765">
    <property type="entry name" value="Papain-like_cys_pep_sf"/>
</dbReference>
<sequence>MWERLATRLKVEVAALKAVAEVESSGNGFLPPPDRRPTVLFEGHVFHRLTAGRFGRSHPDLSHPRWNPRRYARTPAGEWERLDRAAQLDATAALQSASWGAFQIMGFNYALCGFDSIGRFVECQSTSAEAQLEAFATLLGRPGSPLLAPLRRRGWARFARLYNGPEYRRNRYDDRLAAAYARHAGTAPARARRPTAPARPAPGRPGPAPLELLETARPVSRRSGIRVLNVRPDAVDLRDWEYRPPVASAPPDVVYPPEVRPVLDQGLSAACTGYALATVIEYLLVRAGRHVEPVSPHMLYSMARRYDEWAGDGEDGDQADTGSSLRGALKGWLRHGAAAARLWPRPPMPPPRADACEDWWTDAVKRPLGAYYRIDPRSLRDMHVAIAQTGALLASACIHAGWEELLQPAPLPRPQDPAGLPVIRRMSGQPDAGHAFAIIGYTRDGFIVQNSWGPAWGAGGLAVLRYGDWLENAMDCWVAQLGVVTAEHEAIANAVSLRTNPAGTRTVLSGNPVLAEHELGPFIVNMGNDGLLSNRLPSQAP</sequence>
<evidence type="ECO:0000313" key="4">
    <source>
        <dbReference type="Proteomes" id="UP000717981"/>
    </source>
</evidence>
<reference evidence="3" key="1">
    <citation type="submission" date="2017-10" db="EMBL/GenBank/DDBJ databases">
        <title>Whole genome sequencing of members of genus Pseudoxanthomonas.</title>
        <authorList>
            <person name="Kumar S."/>
            <person name="Bansal K."/>
            <person name="Kaur A."/>
            <person name="Patil P."/>
            <person name="Sharma S."/>
            <person name="Patil P.B."/>
        </authorList>
    </citation>
    <scope>NUCLEOTIDE SEQUENCE</scope>
    <source>
        <strain evidence="3">DSM 22914</strain>
    </source>
</reference>
<protein>
    <recommendedName>
        <fullName evidence="2">N-acetylmuramidase domain-containing protein</fullName>
    </recommendedName>
</protein>
<organism evidence="3 4">
    <name type="scientific">Pseudoxanthomonas taiwanensis</name>
    <dbReference type="NCBI Taxonomy" id="176598"/>
    <lineage>
        <taxon>Bacteria</taxon>
        <taxon>Pseudomonadati</taxon>
        <taxon>Pseudomonadota</taxon>
        <taxon>Gammaproteobacteria</taxon>
        <taxon>Lysobacterales</taxon>
        <taxon>Lysobacteraceae</taxon>
        <taxon>Pseudoxanthomonas</taxon>
    </lineage>
</organism>
<dbReference type="EMBL" id="PDWK01000093">
    <property type="protein sequence ID" value="KAF1685170.1"/>
    <property type="molecule type" value="Genomic_DNA"/>
</dbReference>
<name>A0A921NTM3_9GAMM</name>
<comment type="caution">
    <text evidence="3">The sequence shown here is derived from an EMBL/GenBank/DDBJ whole genome shotgun (WGS) entry which is preliminary data.</text>
</comment>
<accession>A0A921NTM3</accession>
<dbReference type="CDD" id="cd02619">
    <property type="entry name" value="Peptidase_C1"/>
    <property type="match status" value="1"/>
</dbReference>
<dbReference type="Proteomes" id="UP000717981">
    <property type="component" value="Unassembled WGS sequence"/>
</dbReference>
<evidence type="ECO:0000256" key="1">
    <source>
        <dbReference type="SAM" id="MobiDB-lite"/>
    </source>
</evidence>